<feature type="transmembrane region" description="Helical" evidence="1">
    <location>
        <begin position="982"/>
        <end position="1008"/>
    </location>
</feature>
<dbReference type="SUPFAM" id="SSF82693">
    <property type="entry name" value="Multidrug efflux transporter AcrB pore domain, PN1, PN2, PC1 and PC2 subdomains"/>
    <property type="match status" value="2"/>
</dbReference>
<feature type="transmembrane region" description="Helical" evidence="1">
    <location>
        <begin position="852"/>
        <end position="871"/>
    </location>
</feature>
<dbReference type="Gene3D" id="1.20.1640.10">
    <property type="entry name" value="Multidrug efflux transporter AcrB transmembrane domain"/>
    <property type="match status" value="2"/>
</dbReference>
<proteinExistence type="predicted"/>
<protein>
    <submittedName>
        <fullName evidence="2">Efflux RND transporter permease subunit</fullName>
    </submittedName>
</protein>
<feature type="transmembrane region" description="Helical" evidence="1">
    <location>
        <begin position="905"/>
        <end position="926"/>
    </location>
</feature>
<reference evidence="2 3" key="1">
    <citation type="submission" date="2019-02" db="EMBL/GenBank/DDBJ databases">
        <title>Halieaceae_genomes.</title>
        <authorList>
            <person name="Li S.-H."/>
        </authorList>
    </citation>
    <scope>NUCLEOTIDE SEQUENCE [LARGE SCALE GENOMIC DNA]</scope>
    <source>
        <strain evidence="2 3">JH123</strain>
    </source>
</reference>
<feature type="transmembrane region" description="Helical" evidence="1">
    <location>
        <begin position="535"/>
        <end position="554"/>
    </location>
</feature>
<dbReference type="PRINTS" id="PR00702">
    <property type="entry name" value="ACRIFLAVINRP"/>
</dbReference>
<organism evidence="2 3">
    <name type="scientific">Candidatus Paraluminiphilus aquimaris</name>
    <dbReference type="NCBI Taxonomy" id="2518994"/>
    <lineage>
        <taxon>Bacteria</taxon>
        <taxon>Pseudomonadati</taxon>
        <taxon>Pseudomonadota</taxon>
        <taxon>Gammaproteobacteria</taxon>
        <taxon>Cellvibrionales</taxon>
        <taxon>Halieaceae</taxon>
        <taxon>Candidatus Paraluminiphilus</taxon>
    </lineage>
</organism>
<dbReference type="PANTHER" id="PTHR32063:SF14">
    <property type="entry name" value="BLL4319 PROTEIN"/>
    <property type="match status" value="1"/>
</dbReference>
<name>A0ABY6Q4G0_9GAMM</name>
<feature type="transmembrane region" description="Helical" evidence="1">
    <location>
        <begin position="954"/>
        <end position="976"/>
    </location>
</feature>
<evidence type="ECO:0000313" key="3">
    <source>
        <dbReference type="Proteomes" id="UP001317963"/>
    </source>
</evidence>
<evidence type="ECO:0000313" key="2">
    <source>
        <dbReference type="EMBL" id="UZP73838.1"/>
    </source>
</evidence>
<dbReference type="Gene3D" id="3.30.70.1440">
    <property type="entry name" value="Multidrug efflux transporter AcrB pore domain"/>
    <property type="match status" value="1"/>
</dbReference>
<dbReference type="SUPFAM" id="SSF82866">
    <property type="entry name" value="Multidrug efflux transporter AcrB transmembrane domain"/>
    <property type="match status" value="2"/>
</dbReference>
<feature type="transmembrane region" description="Helical" evidence="1">
    <location>
        <begin position="470"/>
        <end position="496"/>
    </location>
</feature>
<keyword evidence="1" id="KW-0812">Transmembrane</keyword>
<dbReference type="Gene3D" id="3.30.70.1430">
    <property type="entry name" value="Multidrug efflux transporter AcrB pore domain"/>
    <property type="match status" value="2"/>
</dbReference>
<keyword evidence="1" id="KW-1133">Transmembrane helix</keyword>
<feature type="transmembrane region" description="Helical" evidence="1">
    <location>
        <begin position="878"/>
        <end position="899"/>
    </location>
</feature>
<sequence>MADLKDRPRWNDIFVKRPVIAIVVSLFLLLAGLRSAVDIPVLQFPVIQSSSIQIITPYPGATAESVQGFVTEPIERVANAIPGVDYVESVTTSGESIVTAWMQLNEDSTDALAELSSGLSQIRLELPDGAEDPFIEVSRADSPYASFYLAVSVPKTRSLGEVTDIVQRDIVPQLTSVPNVQRVENSGVKPAMRIWLNAWKMAALGVTAHDVRDTLQSNNVIGALGASESATQRITLKTDATARTADDFRSMIIRAEDGAEIRLGDVARIELGMEDMQMRSRYAQDLVVFLPIYAAPGASEIAVADALYNRIEDINEVLPEDLELIMAFDISNYMRDSLREIVTTLGETILLVGFVVVALMGSFRTALVPLMTIPISLLGAVAAMSVIGFSFNLLTVLAIVLSVGLVVDDAIVVVENVARNLRAGMSRYQAALTSSRRLLGPIVAMTATLAVVYAPIGFLSGLSGVLFREFAFALAVAVLISGFVAMTLSPVLSAWVCPDKGHESRTTRWVNQRFDATADAYSYVVDFSLKWRYQLITAGVFFSLLSAPLYLFSLKELSPVEDQSSLGLVFESAPESSLQETYEGFYQVVSTLEEKPEPSYMWQIVQPNGGFGGQEFVPPEERDRRVTDMVFEIYQSIKNSPIVSAIPFEEASLPSAGRFDVEVVITSSDTNENMLDVAREMVDEAQSSGSFLFVETDIKIDRVEAEFEIDKERLADLGMSLGDLSAQMGLMVSPAYVTRFDERGRAYRVIPMLEDAQRSSPSALLDIPVRIPNGELVPFGSLVTLSRSTQPRALTRFQQKDGFKIYGAILPGTTKDQGLKIIEDIASRMLPEGYVLDYLGESRELRSEGNTMAGVLLIATALVFLVLAIQFNSFRDPLIILLGSIPLALFAALTITFLNFSTINIFSQVGLVTLVGLVTKNAILIVDFANQERIAGVEKLQAIKNGAIARLRPVLMTTGATVLGHFPLVLVTGAGAEARNSIGAVLVFGMLIGTLFTLVILPAVYAVLASNRDMTKDAKSSEIEASLDNEAAIA</sequence>
<dbReference type="Proteomes" id="UP001317963">
    <property type="component" value="Chromosome"/>
</dbReference>
<dbReference type="Gene3D" id="3.30.2090.10">
    <property type="entry name" value="Multidrug efflux transporter AcrB TolC docking domain, DN and DC subdomains"/>
    <property type="match status" value="2"/>
</dbReference>
<evidence type="ECO:0000256" key="1">
    <source>
        <dbReference type="SAM" id="Phobius"/>
    </source>
</evidence>
<dbReference type="Pfam" id="PF00873">
    <property type="entry name" value="ACR_tran"/>
    <property type="match status" value="1"/>
</dbReference>
<dbReference type="PANTHER" id="PTHR32063">
    <property type="match status" value="1"/>
</dbReference>
<dbReference type="RefSeq" id="WP_279242636.1">
    <property type="nucleotide sequence ID" value="NZ_CP036501.1"/>
</dbReference>
<feature type="transmembrane region" description="Helical" evidence="1">
    <location>
        <begin position="341"/>
        <end position="360"/>
    </location>
</feature>
<feature type="transmembrane region" description="Helical" evidence="1">
    <location>
        <begin position="367"/>
        <end position="387"/>
    </location>
</feature>
<feature type="transmembrane region" description="Helical" evidence="1">
    <location>
        <begin position="438"/>
        <end position="458"/>
    </location>
</feature>
<feature type="transmembrane region" description="Helical" evidence="1">
    <location>
        <begin position="393"/>
        <end position="417"/>
    </location>
</feature>
<keyword evidence="1" id="KW-0472">Membrane</keyword>
<dbReference type="EMBL" id="CP036501">
    <property type="protein sequence ID" value="UZP73838.1"/>
    <property type="molecule type" value="Genomic_DNA"/>
</dbReference>
<keyword evidence="3" id="KW-1185">Reference proteome</keyword>
<accession>A0ABY6Q4G0</accession>
<dbReference type="Gene3D" id="3.30.70.1320">
    <property type="entry name" value="Multidrug efflux transporter AcrB pore domain like"/>
    <property type="match status" value="1"/>
</dbReference>
<dbReference type="SUPFAM" id="SSF82714">
    <property type="entry name" value="Multidrug efflux transporter AcrB TolC docking domain, DN and DC subdomains"/>
    <property type="match status" value="2"/>
</dbReference>
<dbReference type="InterPro" id="IPR001036">
    <property type="entry name" value="Acrflvin-R"/>
</dbReference>
<gene>
    <name evidence="2" type="ORF">E0F26_03360</name>
</gene>
<dbReference type="InterPro" id="IPR027463">
    <property type="entry name" value="AcrB_DN_DC_subdom"/>
</dbReference>